<feature type="transmembrane region" description="Helical" evidence="1">
    <location>
        <begin position="85"/>
        <end position="103"/>
    </location>
</feature>
<proteinExistence type="predicted"/>
<accession>A0AA51R9S2</accession>
<gene>
    <name evidence="2" type="ORF">QYS49_33765</name>
</gene>
<evidence type="ECO:0000313" key="3">
    <source>
        <dbReference type="Proteomes" id="UP001230496"/>
    </source>
</evidence>
<dbReference type="AlphaFoldDB" id="A0AA51R9S2"/>
<dbReference type="EMBL" id="CP129971">
    <property type="protein sequence ID" value="WMN12497.1"/>
    <property type="molecule type" value="Genomic_DNA"/>
</dbReference>
<protein>
    <recommendedName>
        <fullName evidence="4">Copper chaperone NosL</fullName>
    </recommendedName>
</protein>
<reference evidence="2 3" key="1">
    <citation type="submission" date="2023-08" db="EMBL/GenBank/DDBJ databases">
        <title>Comparative genomics and taxonomic characterization of three novel marine species of genus Marivirga.</title>
        <authorList>
            <person name="Muhammad N."/>
            <person name="Kim S.-G."/>
        </authorList>
    </citation>
    <scope>NUCLEOTIDE SEQUENCE [LARGE SCALE GENOMIC DNA]</scope>
    <source>
        <strain evidence="2 3">BDSF4-3</strain>
    </source>
</reference>
<evidence type="ECO:0000313" key="2">
    <source>
        <dbReference type="EMBL" id="WMN12497.1"/>
    </source>
</evidence>
<keyword evidence="1" id="KW-1133">Transmembrane helix</keyword>
<feature type="transmembrane region" description="Helical" evidence="1">
    <location>
        <begin position="169"/>
        <end position="190"/>
    </location>
</feature>
<keyword evidence="1" id="KW-0472">Membrane</keyword>
<dbReference type="KEGG" id="msaa:QYS49_33765"/>
<keyword evidence="1" id="KW-0812">Transmembrane</keyword>
<name>A0AA51R9S2_9BACT</name>
<sequence length="195" mass="22074">MSLKQKSRLPQLLMLLGILSLGAVFLFPLWQITLDAAQFPGGLKMHIWVNKISGSEKNIIQNINILNHYIGMQYIEPDSIPELKYFPIVAYSMMALGLISLVLNKAWAYLSWFIIIAILGALGIYDFYLWLYDYGHNLDPKAPIKVEGMTYMPPLLGEKDLLNFYVTSYPHLGSGFLGLSSILALAAFWVKRKSK</sequence>
<dbReference type="RefSeq" id="WP_308350644.1">
    <property type="nucleotide sequence ID" value="NZ_CP129971.1"/>
</dbReference>
<feature type="transmembrane region" description="Helical" evidence="1">
    <location>
        <begin position="12"/>
        <end position="30"/>
    </location>
</feature>
<organism evidence="2 3">
    <name type="scientific">Marivirga salinarum</name>
    <dbReference type="NCBI Taxonomy" id="3059078"/>
    <lineage>
        <taxon>Bacteria</taxon>
        <taxon>Pseudomonadati</taxon>
        <taxon>Bacteroidota</taxon>
        <taxon>Cytophagia</taxon>
        <taxon>Cytophagales</taxon>
        <taxon>Marivirgaceae</taxon>
        <taxon>Marivirga</taxon>
    </lineage>
</organism>
<keyword evidence="3" id="KW-1185">Reference proteome</keyword>
<dbReference type="Proteomes" id="UP001230496">
    <property type="component" value="Chromosome"/>
</dbReference>
<evidence type="ECO:0008006" key="4">
    <source>
        <dbReference type="Google" id="ProtNLM"/>
    </source>
</evidence>
<evidence type="ECO:0000256" key="1">
    <source>
        <dbReference type="SAM" id="Phobius"/>
    </source>
</evidence>
<feature type="transmembrane region" description="Helical" evidence="1">
    <location>
        <begin position="110"/>
        <end position="131"/>
    </location>
</feature>